<gene>
    <name evidence="1" type="ORF">CYMTET_52991</name>
</gene>
<reference evidence="1 2" key="1">
    <citation type="journal article" date="2015" name="Genome Biol. Evol.">
        <title>Comparative Genomics of a Bacterivorous Green Alga Reveals Evolutionary Causalities and Consequences of Phago-Mixotrophic Mode of Nutrition.</title>
        <authorList>
            <person name="Burns J.A."/>
            <person name="Paasch A."/>
            <person name="Narechania A."/>
            <person name="Kim E."/>
        </authorList>
    </citation>
    <scope>NUCLEOTIDE SEQUENCE [LARGE SCALE GENOMIC DNA]</scope>
    <source>
        <strain evidence="1 2">PLY_AMNH</strain>
    </source>
</reference>
<dbReference type="AlphaFoldDB" id="A0AAE0BHX1"/>
<name>A0AAE0BHX1_9CHLO</name>
<protein>
    <submittedName>
        <fullName evidence="1">Uncharacterized protein</fullName>
    </submittedName>
</protein>
<organism evidence="1 2">
    <name type="scientific">Cymbomonas tetramitiformis</name>
    <dbReference type="NCBI Taxonomy" id="36881"/>
    <lineage>
        <taxon>Eukaryota</taxon>
        <taxon>Viridiplantae</taxon>
        <taxon>Chlorophyta</taxon>
        <taxon>Pyramimonadophyceae</taxon>
        <taxon>Pyramimonadales</taxon>
        <taxon>Pyramimonadaceae</taxon>
        <taxon>Cymbomonas</taxon>
    </lineage>
</organism>
<dbReference type="EMBL" id="LGRX02034778">
    <property type="protein sequence ID" value="KAK3236896.1"/>
    <property type="molecule type" value="Genomic_DNA"/>
</dbReference>
<dbReference type="Proteomes" id="UP001190700">
    <property type="component" value="Unassembled WGS sequence"/>
</dbReference>
<comment type="caution">
    <text evidence="1">The sequence shown here is derived from an EMBL/GenBank/DDBJ whole genome shotgun (WGS) entry which is preliminary data.</text>
</comment>
<proteinExistence type="predicted"/>
<keyword evidence="2" id="KW-1185">Reference proteome</keyword>
<evidence type="ECO:0000313" key="2">
    <source>
        <dbReference type="Proteomes" id="UP001190700"/>
    </source>
</evidence>
<evidence type="ECO:0000313" key="1">
    <source>
        <dbReference type="EMBL" id="KAK3236896.1"/>
    </source>
</evidence>
<accession>A0AAE0BHX1</accession>
<sequence>MLQLAVLEPNGVIKFPLPTAASVASVMGSLLRSRKYMLASGRRSFTHLWPSTIIYRPKIDDDPVHFVMLIGVVKKNAIGYVEWDSRQCHTGATLDMDPEVQSDEYRLDVDFIPSIDIVHTPW</sequence>